<evidence type="ECO:0000313" key="3">
    <source>
        <dbReference type="Proteomes" id="UP000265520"/>
    </source>
</evidence>
<keyword evidence="3" id="KW-1185">Reference proteome</keyword>
<dbReference type="Proteomes" id="UP000265520">
    <property type="component" value="Unassembled WGS sequence"/>
</dbReference>
<evidence type="ECO:0000313" key="2">
    <source>
        <dbReference type="EMBL" id="MCH83840.1"/>
    </source>
</evidence>
<comment type="caution">
    <text evidence="2">The sequence shown here is derived from an EMBL/GenBank/DDBJ whole genome shotgun (WGS) entry which is preliminary data.</text>
</comment>
<gene>
    <name evidence="2" type="ORF">A2U01_0004666</name>
</gene>
<accession>A0A392M8M4</accession>
<dbReference type="EMBL" id="LXQA010005838">
    <property type="protein sequence ID" value="MCH83840.1"/>
    <property type="molecule type" value="Genomic_DNA"/>
</dbReference>
<evidence type="ECO:0000256" key="1">
    <source>
        <dbReference type="SAM" id="MobiDB-lite"/>
    </source>
</evidence>
<proteinExistence type="predicted"/>
<sequence length="106" mass="12589">MDKINEAMDAQRKASAPGTKQHKHWIKRWKQHQKMTKSKFGVKKPATMKMKRKKKVQQEVVLKWIHTKHKQTVPAEGTKLWCNHPDCQRKYRAITEGAPERTYPQE</sequence>
<feature type="region of interest" description="Disordered" evidence="1">
    <location>
        <begin position="1"/>
        <end position="54"/>
    </location>
</feature>
<dbReference type="AlphaFoldDB" id="A0A392M8M4"/>
<protein>
    <submittedName>
        <fullName evidence="2">Uncharacterized protein</fullName>
    </submittedName>
</protein>
<reference evidence="2 3" key="1">
    <citation type="journal article" date="2018" name="Front. Plant Sci.">
        <title>Red Clover (Trifolium pratense) and Zigzag Clover (T. medium) - A Picture of Genomic Similarities and Differences.</title>
        <authorList>
            <person name="Dluhosova J."/>
            <person name="Istvanek J."/>
            <person name="Nedelnik J."/>
            <person name="Repkova J."/>
        </authorList>
    </citation>
    <scope>NUCLEOTIDE SEQUENCE [LARGE SCALE GENOMIC DNA]</scope>
    <source>
        <strain evidence="3">cv. 10/8</strain>
        <tissue evidence="2">Leaf</tissue>
    </source>
</reference>
<feature type="compositionally biased region" description="Basic residues" evidence="1">
    <location>
        <begin position="20"/>
        <end position="42"/>
    </location>
</feature>
<name>A0A392M8M4_9FABA</name>
<feature type="compositionally biased region" description="Basic and acidic residues" evidence="1">
    <location>
        <begin position="1"/>
        <end position="12"/>
    </location>
</feature>
<organism evidence="2 3">
    <name type="scientific">Trifolium medium</name>
    <dbReference type="NCBI Taxonomy" id="97028"/>
    <lineage>
        <taxon>Eukaryota</taxon>
        <taxon>Viridiplantae</taxon>
        <taxon>Streptophyta</taxon>
        <taxon>Embryophyta</taxon>
        <taxon>Tracheophyta</taxon>
        <taxon>Spermatophyta</taxon>
        <taxon>Magnoliopsida</taxon>
        <taxon>eudicotyledons</taxon>
        <taxon>Gunneridae</taxon>
        <taxon>Pentapetalae</taxon>
        <taxon>rosids</taxon>
        <taxon>fabids</taxon>
        <taxon>Fabales</taxon>
        <taxon>Fabaceae</taxon>
        <taxon>Papilionoideae</taxon>
        <taxon>50 kb inversion clade</taxon>
        <taxon>NPAAA clade</taxon>
        <taxon>Hologalegina</taxon>
        <taxon>IRL clade</taxon>
        <taxon>Trifolieae</taxon>
        <taxon>Trifolium</taxon>
    </lineage>
</organism>